<dbReference type="RefSeq" id="WP_121853565.1">
    <property type="nucleotide sequence ID" value="NZ_CP037952.1"/>
</dbReference>
<proteinExistence type="predicted"/>
<dbReference type="EMBL" id="QYYH01000056">
    <property type="protein sequence ID" value="RJY15039.1"/>
    <property type="molecule type" value="Genomic_DNA"/>
</dbReference>
<dbReference type="InterPro" id="IPR013783">
    <property type="entry name" value="Ig-like_fold"/>
</dbReference>
<organism evidence="1 2">
    <name type="scientific">Parashewanella spongiae</name>
    <dbReference type="NCBI Taxonomy" id="342950"/>
    <lineage>
        <taxon>Bacteria</taxon>
        <taxon>Pseudomonadati</taxon>
        <taxon>Pseudomonadota</taxon>
        <taxon>Gammaproteobacteria</taxon>
        <taxon>Alteromonadales</taxon>
        <taxon>Shewanellaceae</taxon>
        <taxon>Parashewanella</taxon>
    </lineage>
</organism>
<gene>
    <name evidence="1" type="ORF">D5R81_10340</name>
</gene>
<dbReference type="InterPro" id="IPR035986">
    <property type="entry name" value="PKD_dom_sf"/>
</dbReference>
<dbReference type="SUPFAM" id="SSF49299">
    <property type="entry name" value="PKD domain"/>
    <property type="match status" value="1"/>
</dbReference>
<dbReference type="Proteomes" id="UP000273022">
    <property type="component" value="Unassembled WGS sequence"/>
</dbReference>
<dbReference type="Pfam" id="PF22352">
    <property type="entry name" value="K319L-like_PKD"/>
    <property type="match status" value="2"/>
</dbReference>
<accession>A0A3A6TQ34</accession>
<sequence length="277" mass="29543">MIFSWFSSIKKIYTLTVSVIEDEVRENEEQFAVVLESVDDSVISGGDSTIKIIDNDRANTAPVVSAGDDRSVNAGETVSLTASATDAEGDALAYQWRQVNGETVELAQSNSATTSFVAPQTSSELTFEVTVTDSFNAMIRAQVNISVIAVENQAPQLTVSAVQDVSGRSSVTLSANATDPENQALSYQWSQKSGDNVSLSNNDKDTASFVAPNKTTVLIFEVMVSDTLGATSTAEVRVNVTEIVTTSPPSELQGQSSSGGALSWLLISMLLLVRRRN</sequence>
<evidence type="ECO:0008006" key="3">
    <source>
        <dbReference type="Google" id="ProtNLM"/>
    </source>
</evidence>
<evidence type="ECO:0000313" key="2">
    <source>
        <dbReference type="Proteomes" id="UP000273022"/>
    </source>
</evidence>
<name>A0A3A6TQ34_9GAMM</name>
<keyword evidence="2" id="KW-1185">Reference proteome</keyword>
<evidence type="ECO:0000313" key="1">
    <source>
        <dbReference type="EMBL" id="RJY15039.1"/>
    </source>
</evidence>
<dbReference type="Gene3D" id="2.60.40.10">
    <property type="entry name" value="Immunoglobulins"/>
    <property type="match status" value="2"/>
</dbReference>
<protein>
    <recommendedName>
        <fullName evidence="3">GlyGly-CTERM sorting domain-containing protein</fullName>
    </recommendedName>
</protein>
<dbReference type="SUPFAM" id="SSF141072">
    <property type="entry name" value="CalX-like"/>
    <property type="match status" value="1"/>
</dbReference>
<dbReference type="OrthoDB" id="275270at2"/>
<reference evidence="1 2" key="1">
    <citation type="submission" date="2018-09" db="EMBL/GenBank/DDBJ databases">
        <title>Phylogeny of the Shewanellaceae, and recommendation for two new genera, Pseudoshewanella and Parashewanella.</title>
        <authorList>
            <person name="Wang G."/>
        </authorList>
    </citation>
    <scope>NUCLEOTIDE SEQUENCE [LARGE SCALE GENOMIC DNA]</scope>
    <source>
        <strain evidence="1 2">KCTC 22492</strain>
    </source>
</reference>
<dbReference type="InterPro" id="IPR038081">
    <property type="entry name" value="CalX-like_sf"/>
</dbReference>
<dbReference type="AlphaFoldDB" id="A0A3A6TQ34"/>
<comment type="caution">
    <text evidence="1">The sequence shown here is derived from an EMBL/GenBank/DDBJ whole genome shotgun (WGS) entry which is preliminary data.</text>
</comment>